<name>A0A395NRJ0_TRIAR</name>
<evidence type="ECO:0000313" key="3">
    <source>
        <dbReference type="Proteomes" id="UP000266272"/>
    </source>
</evidence>
<feature type="chain" id="PRO_5017265153" description="Small secreted" evidence="1">
    <location>
        <begin position="21"/>
        <end position="151"/>
    </location>
</feature>
<evidence type="ECO:0008006" key="4">
    <source>
        <dbReference type="Google" id="ProtNLM"/>
    </source>
</evidence>
<keyword evidence="3" id="KW-1185">Reference proteome</keyword>
<dbReference type="EMBL" id="PXOA01000199">
    <property type="protein sequence ID" value="RFU78628.1"/>
    <property type="molecule type" value="Genomic_DNA"/>
</dbReference>
<keyword evidence="1" id="KW-0732">Signal</keyword>
<gene>
    <name evidence="2" type="ORF">TARUN_3598</name>
</gene>
<accession>A0A395NRJ0</accession>
<reference evidence="2 3" key="1">
    <citation type="journal article" date="2018" name="PLoS Pathog.">
        <title>Evolution of structural diversity of trichothecenes, a family of toxins produced by plant pathogenic and entomopathogenic fungi.</title>
        <authorList>
            <person name="Proctor R.H."/>
            <person name="McCormick S.P."/>
            <person name="Kim H.S."/>
            <person name="Cardoza R.E."/>
            <person name="Stanley A.M."/>
            <person name="Lindo L."/>
            <person name="Kelly A."/>
            <person name="Brown D.W."/>
            <person name="Lee T."/>
            <person name="Vaughan M.M."/>
            <person name="Alexander N.J."/>
            <person name="Busman M."/>
            <person name="Gutierrez S."/>
        </authorList>
    </citation>
    <scope>NUCLEOTIDE SEQUENCE [LARGE SCALE GENOMIC DNA]</scope>
    <source>
        <strain evidence="2 3">IBT 40837</strain>
    </source>
</reference>
<evidence type="ECO:0000313" key="2">
    <source>
        <dbReference type="EMBL" id="RFU78628.1"/>
    </source>
</evidence>
<feature type="signal peptide" evidence="1">
    <location>
        <begin position="1"/>
        <end position="20"/>
    </location>
</feature>
<organism evidence="2 3">
    <name type="scientific">Trichoderma arundinaceum</name>
    <dbReference type="NCBI Taxonomy" id="490622"/>
    <lineage>
        <taxon>Eukaryota</taxon>
        <taxon>Fungi</taxon>
        <taxon>Dikarya</taxon>
        <taxon>Ascomycota</taxon>
        <taxon>Pezizomycotina</taxon>
        <taxon>Sordariomycetes</taxon>
        <taxon>Hypocreomycetidae</taxon>
        <taxon>Hypocreales</taxon>
        <taxon>Hypocreaceae</taxon>
        <taxon>Trichoderma</taxon>
    </lineage>
</organism>
<proteinExistence type="predicted"/>
<dbReference type="OrthoDB" id="2742985at2759"/>
<evidence type="ECO:0000256" key="1">
    <source>
        <dbReference type="SAM" id="SignalP"/>
    </source>
</evidence>
<sequence>MKFSTTQLLATLGLANLVAADFHVLTGPSSIAPGLGRRIEDYAVACPSNYYKCKCMIDGDRAGHVTAGSPPTYGVHKTGSNFFQLSGMCGVSNMNFYLQSDGTWLFYIAGGDGTVQGQCFPGDNSIVDCHEISAAYSLSNILVCYAYICNP</sequence>
<comment type="caution">
    <text evidence="2">The sequence shown here is derived from an EMBL/GenBank/DDBJ whole genome shotgun (WGS) entry which is preliminary data.</text>
</comment>
<protein>
    <recommendedName>
        <fullName evidence="4">Small secreted</fullName>
    </recommendedName>
</protein>
<dbReference type="Proteomes" id="UP000266272">
    <property type="component" value="Unassembled WGS sequence"/>
</dbReference>
<dbReference type="AlphaFoldDB" id="A0A395NRJ0"/>